<keyword evidence="11" id="KW-1185">Reference proteome</keyword>
<dbReference type="InterPro" id="IPR050161">
    <property type="entry name" value="Siro_Cobalamin_biosynth"/>
</dbReference>
<dbReference type="InterPro" id="IPR035996">
    <property type="entry name" value="4pyrrol_Methylase_sf"/>
</dbReference>
<dbReference type="AlphaFoldDB" id="A0A0D6PBS6"/>
<evidence type="ECO:0000313" key="10">
    <source>
        <dbReference type="EMBL" id="GAN79210.1"/>
    </source>
</evidence>
<dbReference type="InterPro" id="IPR003043">
    <property type="entry name" value="Uropor_MeTrfase_CS"/>
</dbReference>
<dbReference type="EC" id="2.1.1.107" evidence="2"/>
<protein>
    <recommendedName>
        <fullName evidence="2">uroporphyrinogen-III C-methyltransferase</fullName>
        <ecNumber evidence="2">2.1.1.107</ecNumber>
    </recommendedName>
</protein>
<evidence type="ECO:0000256" key="5">
    <source>
        <dbReference type="ARBA" id="ARBA00022691"/>
    </source>
</evidence>
<evidence type="ECO:0000256" key="6">
    <source>
        <dbReference type="ARBA" id="ARBA00023244"/>
    </source>
</evidence>
<reference evidence="10 11" key="1">
    <citation type="submission" date="2012-11" db="EMBL/GenBank/DDBJ databases">
        <title>Whole genome sequence of Acidocella aminolytica 101 = DSM 11237.</title>
        <authorList>
            <person name="Azuma Y."/>
            <person name="Higashiura N."/>
            <person name="Hirakawa H."/>
            <person name="Matsushita K."/>
        </authorList>
    </citation>
    <scope>NUCLEOTIDE SEQUENCE [LARGE SCALE GENOMIC DNA]</scope>
    <source>
        <strain evidence="11">101 / DSM 11237</strain>
    </source>
</reference>
<dbReference type="NCBIfam" id="TIGR01469">
    <property type="entry name" value="cobA_cysG_Cterm"/>
    <property type="match status" value="1"/>
</dbReference>
<dbReference type="EMBL" id="BANC01000018">
    <property type="protein sequence ID" value="GAN79210.1"/>
    <property type="molecule type" value="Genomic_DNA"/>
</dbReference>
<dbReference type="UniPathway" id="UPA00262">
    <property type="reaction ID" value="UER00211"/>
</dbReference>
<evidence type="ECO:0000256" key="8">
    <source>
        <dbReference type="RuleBase" id="RU003960"/>
    </source>
</evidence>
<comment type="similarity">
    <text evidence="1 8">Belongs to the precorrin methyltransferase family.</text>
</comment>
<dbReference type="Proteomes" id="UP000032668">
    <property type="component" value="Unassembled WGS sequence"/>
</dbReference>
<dbReference type="NCBIfam" id="NF004790">
    <property type="entry name" value="PRK06136.1"/>
    <property type="match status" value="1"/>
</dbReference>
<organism evidence="10 11">
    <name type="scientific">Acidocella aminolytica 101 = DSM 11237</name>
    <dbReference type="NCBI Taxonomy" id="1120923"/>
    <lineage>
        <taxon>Bacteria</taxon>
        <taxon>Pseudomonadati</taxon>
        <taxon>Pseudomonadota</taxon>
        <taxon>Alphaproteobacteria</taxon>
        <taxon>Acetobacterales</taxon>
        <taxon>Acidocellaceae</taxon>
        <taxon>Acidocella</taxon>
    </lineage>
</organism>
<name>A0A0D6PBS6_9PROT</name>
<evidence type="ECO:0000256" key="2">
    <source>
        <dbReference type="ARBA" id="ARBA00012162"/>
    </source>
</evidence>
<dbReference type="InterPro" id="IPR014777">
    <property type="entry name" value="4pyrrole_Mease_sub1"/>
</dbReference>
<dbReference type="PANTHER" id="PTHR45790:SF3">
    <property type="entry name" value="S-ADENOSYL-L-METHIONINE-DEPENDENT UROPORPHYRINOGEN III METHYLTRANSFERASE, CHLOROPLASTIC"/>
    <property type="match status" value="1"/>
</dbReference>
<proteinExistence type="inferred from homology"/>
<dbReference type="GO" id="GO:0004851">
    <property type="term" value="F:uroporphyrin-III C-methyltransferase activity"/>
    <property type="evidence" value="ECO:0007669"/>
    <property type="project" value="UniProtKB-EC"/>
</dbReference>
<dbReference type="GO" id="GO:0019354">
    <property type="term" value="P:siroheme biosynthetic process"/>
    <property type="evidence" value="ECO:0007669"/>
    <property type="project" value="UniProtKB-UniPathway"/>
</dbReference>
<keyword evidence="5" id="KW-0949">S-adenosyl-L-methionine</keyword>
<evidence type="ECO:0000256" key="7">
    <source>
        <dbReference type="ARBA" id="ARBA00025705"/>
    </source>
</evidence>
<evidence type="ECO:0000259" key="9">
    <source>
        <dbReference type="Pfam" id="PF00590"/>
    </source>
</evidence>
<dbReference type="InterPro" id="IPR006366">
    <property type="entry name" value="CobA/CysG_C"/>
</dbReference>
<dbReference type="Pfam" id="PF00590">
    <property type="entry name" value="TP_methylase"/>
    <property type="match status" value="1"/>
</dbReference>
<dbReference type="FunFam" id="3.40.1010.10:FF:000001">
    <property type="entry name" value="Siroheme synthase"/>
    <property type="match status" value="1"/>
</dbReference>
<dbReference type="InterPro" id="IPR014776">
    <property type="entry name" value="4pyrrole_Mease_sub2"/>
</dbReference>
<gene>
    <name evidence="10" type="ORF">Aam_018_034</name>
</gene>
<evidence type="ECO:0000256" key="1">
    <source>
        <dbReference type="ARBA" id="ARBA00005879"/>
    </source>
</evidence>
<evidence type="ECO:0000256" key="4">
    <source>
        <dbReference type="ARBA" id="ARBA00022679"/>
    </source>
</evidence>
<dbReference type="Gene3D" id="3.40.1010.10">
    <property type="entry name" value="Cobalt-precorrin-4 Transmethylase, Domain 1"/>
    <property type="match status" value="1"/>
</dbReference>
<accession>A0A0D6PBS6</accession>
<sequence>MGVKMVSVFLAGAGPGDPELLTLKTARLLATAEVVLHDSLVGPEILALINPVAEIVDVGKRCGQASTAQAEICRLLVAYAQTGKLVVRLKGGDPVIFGRLTEEMEALRAVGVGFDVVPGVTAASAAAAGLSLSLTQRRIARGVHIITGHGADHGLPTHDWTALAQAGGTLAIYMGSKYLPGLVEKLLQAGLSEDVPAIAVESASLPGMRVLRAGLATLPGVVLAARPRGPVLVLVGQAMALETNH</sequence>
<dbReference type="PANTHER" id="PTHR45790">
    <property type="entry name" value="SIROHEME SYNTHASE-RELATED"/>
    <property type="match status" value="1"/>
</dbReference>
<feature type="domain" description="Tetrapyrrole methylase" evidence="9">
    <location>
        <begin position="8"/>
        <end position="218"/>
    </location>
</feature>
<evidence type="ECO:0000313" key="11">
    <source>
        <dbReference type="Proteomes" id="UP000032668"/>
    </source>
</evidence>
<dbReference type="InterPro" id="IPR000878">
    <property type="entry name" value="4pyrrol_Mease"/>
</dbReference>
<dbReference type="GO" id="GO:0032259">
    <property type="term" value="P:methylation"/>
    <property type="evidence" value="ECO:0007669"/>
    <property type="project" value="UniProtKB-KW"/>
</dbReference>
<dbReference type="Gene3D" id="3.30.950.10">
    <property type="entry name" value="Methyltransferase, Cobalt-precorrin-4 Transmethylase, Domain 2"/>
    <property type="match status" value="1"/>
</dbReference>
<dbReference type="PROSITE" id="PS00840">
    <property type="entry name" value="SUMT_2"/>
    <property type="match status" value="1"/>
</dbReference>
<keyword evidence="6" id="KW-0627">Porphyrin biosynthesis</keyword>
<keyword evidence="3 8" id="KW-0489">Methyltransferase</keyword>
<evidence type="ECO:0000256" key="3">
    <source>
        <dbReference type="ARBA" id="ARBA00022603"/>
    </source>
</evidence>
<comment type="pathway">
    <text evidence="7">Porphyrin-containing compound metabolism; siroheme biosynthesis; precorrin-2 from uroporphyrinogen III: step 1/1.</text>
</comment>
<comment type="caution">
    <text evidence="10">The sequence shown here is derived from an EMBL/GenBank/DDBJ whole genome shotgun (WGS) entry which is preliminary data.</text>
</comment>
<dbReference type="SUPFAM" id="SSF53790">
    <property type="entry name" value="Tetrapyrrole methylase"/>
    <property type="match status" value="1"/>
</dbReference>
<dbReference type="STRING" id="1120923.SAMN02746095_01568"/>
<keyword evidence="4 8" id="KW-0808">Transferase</keyword>
<dbReference type="CDD" id="cd11642">
    <property type="entry name" value="SUMT"/>
    <property type="match status" value="1"/>
</dbReference>